<protein>
    <submittedName>
        <fullName evidence="2">Polysaccharide pyruvyl transferase family protein</fullName>
        <ecNumber evidence="2">2.4.-.-</ecNumber>
    </submittedName>
</protein>
<proteinExistence type="predicted"/>
<keyword evidence="2" id="KW-0808">Transferase</keyword>
<dbReference type="Proteomes" id="UP001529256">
    <property type="component" value="Unassembled WGS sequence"/>
</dbReference>
<reference evidence="2" key="1">
    <citation type="submission" date="2023-06" db="EMBL/GenBank/DDBJ databases">
        <title>Identification and characterization of horizontal gene transfer across gut microbiota members of farm animals based on homology search.</title>
        <authorList>
            <person name="Schwarzerova J."/>
            <person name="Nykrynova M."/>
            <person name="Jureckova K."/>
            <person name="Cejkova D."/>
            <person name="Rychlik I."/>
        </authorList>
    </citation>
    <scope>NUCLEOTIDE SEQUENCE</scope>
    <source>
        <strain evidence="2">153_Feed</strain>
    </source>
</reference>
<feature type="domain" description="Polysaccharide pyruvyl transferase" evidence="1">
    <location>
        <begin position="13"/>
        <end position="307"/>
    </location>
</feature>
<dbReference type="InterPro" id="IPR007345">
    <property type="entry name" value="Polysacch_pyruvyl_Trfase"/>
</dbReference>
<comment type="caution">
    <text evidence="2">The sequence shown here is derived from an EMBL/GenBank/DDBJ whole genome shotgun (WGS) entry which is preliminary data.</text>
</comment>
<keyword evidence="2" id="KW-0328">Glycosyltransferase</keyword>
<keyword evidence="3" id="KW-1185">Reference proteome</keyword>
<dbReference type="RefSeq" id="WP_289511659.1">
    <property type="nucleotide sequence ID" value="NZ_JAUDEA010000012.1"/>
</dbReference>
<dbReference type="EC" id="2.4.-.-" evidence="2"/>
<dbReference type="Pfam" id="PF04230">
    <property type="entry name" value="PS_pyruv_trans"/>
    <property type="match status" value="1"/>
</dbReference>
<sequence length="373" mass="41195">MNVGMLTTHGTMNYGGLLQAYALHHTIEDFGHKATFINYVPNMHDIKRHPIQFVTKRSGFIRKSIFGLRHYGELKKKEGLISAFRKSYIPCWPSTPIELNGLPGAVENYDVVCVGSDQLWNLNQPDNANGAYYLDFDRSTRTVAYGVSFGDGIGKAKEQTVQMLSAVKRFDSVSVRELEGQSFLGEHSIQAEVVLDPTLLASGEVWEPFLGRRPLVDGEYILAYGFSNANQSYSDLISSALYASKATGLPVINPVMTPAMDAAGFTNRYEAGPAEFINLIEHASLVVTSSYHGCIFSFLLERPFVAVFNKTGREPRKDTLLNLIGEGNRKVIAGERFEVAQQMHAPKGANASLMEARSRSRAFLREALAEGNA</sequence>
<evidence type="ECO:0000313" key="3">
    <source>
        <dbReference type="Proteomes" id="UP001529256"/>
    </source>
</evidence>
<evidence type="ECO:0000259" key="1">
    <source>
        <dbReference type="Pfam" id="PF04230"/>
    </source>
</evidence>
<accession>A0ABT7V4Q9</accession>
<reference evidence="2" key="2">
    <citation type="submission" date="2023-06" db="EMBL/GenBank/DDBJ databases">
        <authorList>
            <person name="Zeman M."/>
            <person name="Kubasova T."/>
            <person name="Jahodarova E."/>
            <person name="Nykrynova M."/>
            <person name="Rychlik I."/>
        </authorList>
    </citation>
    <scope>NUCLEOTIDE SEQUENCE</scope>
    <source>
        <strain evidence="2">153_Feed</strain>
    </source>
</reference>
<organism evidence="2 3">
    <name type="scientific">Thermophilibacter provencensis</name>
    <dbReference type="NCBI Taxonomy" id="1852386"/>
    <lineage>
        <taxon>Bacteria</taxon>
        <taxon>Bacillati</taxon>
        <taxon>Actinomycetota</taxon>
        <taxon>Coriobacteriia</taxon>
        <taxon>Coriobacteriales</taxon>
        <taxon>Atopobiaceae</taxon>
        <taxon>Thermophilibacter</taxon>
    </lineage>
</organism>
<evidence type="ECO:0000313" key="2">
    <source>
        <dbReference type="EMBL" id="MDM8271582.1"/>
    </source>
</evidence>
<name>A0ABT7V4Q9_9ACTN</name>
<gene>
    <name evidence="2" type="ORF">QUW25_07860</name>
</gene>
<dbReference type="EMBL" id="JAUDEA010000012">
    <property type="protein sequence ID" value="MDM8271582.1"/>
    <property type="molecule type" value="Genomic_DNA"/>
</dbReference>
<dbReference type="GO" id="GO:0016757">
    <property type="term" value="F:glycosyltransferase activity"/>
    <property type="evidence" value="ECO:0007669"/>
    <property type="project" value="UniProtKB-KW"/>
</dbReference>